<evidence type="ECO:0000256" key="6">
    <source>
        <dbReference type="ARBA" id="ARBA00037226"/>
    </source>
</evidence>
<dbReference type="FunFam" id="2.40.50.140:FF:000128">
    <property type="entry name" value="50S ribosomal protein L2"/>
    <property type="match status" value="1"/>
</dbReference>
<evidence type="ECO:0000256" key="5">
    <source>
        <dbReference type="ARBA" id="ARBA00023274"/>
    </source>
</evidence>
<dbReference type="Gene3D" id="2.40.50.140">
    <property type="entry name" value="Nucleic acid-binding proteins"/>
    <property type="match status" value="1"/>
</dbReference>
<sequence length="351" mass="39523">MLTFRQLAISIIKHPLRPIIALKIPINPTTPFFNHSLFRNPSSITRTSPLVLNRTYATDTNRQFKTYKPRTPGLRWLRRPINDHLWKGKPVRKLTLPKRSSGGRNHHGRITVRHRGGGHKRRIRVIDFNRWESGAHEVLRIEYDPNRSAHLALLRHKESNNLSYILAPFGLREGHVVHSFRSQQTLEREGEDPSITKLAALESGNCLPLRMIPQGTTIHCISLRPDGPGILCRSAGTSAQIIHTGSKGYSQVRLNSGEVRLIHVDCCATIGTVSNPDHQHRMLGKAGRSRWLGIRPTVRGVAMNSVDHPHGGGRGKSKGNRHPVSPWGVLAKGGKTRKKPNPWVVKPRKRR</sequence>
<evidence type="ECO:0000256" key="1">
    <source>
        <dbReference type="ARBA" id="ARBA00004173"/>
    </source>
</evidence>
<keyword evidence="5" id="KW-0687">Ribonucleoprotein</keyword>
<dbReference type="OrthoDB" id="268576at2759"/>
<feature type="region of interest" description="Disordered" evidence="8">
    <location>
        <begin position="95"/>
        <end position="116"/>
    </location>
</feature>
<feature type="compositionally biased region" description="Basic residues" evidence="8">
    <location>
        <begin position="311"/>
        <end position="321"/>
    </location>
</feature>
<keyword evidence="4" id="KW-0496">Mitochondrion</keyword>
<dbReference type="SUPFAM" id="SSF50249">
    <property type="entry name" value="Nucleic acid-binding proteins"/>
    <property type="match status" value="1"/>
</dbReference>
<feature type="compositionally biased region" description="Basic residues" evidence="8">
    <location>
        <begin position="334"/>
        <end position="351"/>
    </location>
</feature>
<dbReference type="InterPro" id="IPR008991">
    <property type="entry name" value="Translation_prot_SH3-like_sf"/>
</dbReference>
<dbReference type="HAMAP" id="MF_01320_B">
    <property type="entry name" value="Ribosomal_uL2_B"/>
    <property type="match status" value="1"/>
</dbReference>
<feature type="compositionally biased region" description="Basic residues" evidence="8">
    <location>
        <begin position="104"/>
        <end position="116"/>
    </location>
</feature>
<dbReference type="AlphaFoldDB" id="A0A9N8Z3Z8"/>
<feature type="region of interest" description="Disordered" evidence="8">
    <location>
        <begin position="302"/>
        <end position="351"/>
    </location>
</feature>
<comment type="subcellular location">
    <subcellularLocation>
        <location evidence="1">Mitochondrion</location>
    </subcellularLocation>
</comment>
<evidence type="ECO:0000259" key="10">
    <source>
        <dbReference type="SMART" id="SM01383"/>
    </source>
</evidence>
<reference evidence="11" key="1">
    <citation type="submission" date="2021-06" db="EMBL/GenBank/DDBJ databases">
        <authorList>
            <person name="Kallberg Y."/>
            <person name="Tangrot J."/>
            <person name="Rosling A."/>
        </authorList>
    </citation>
    <scope>NUCLEOTIDE SEQUENCE</scope>
    <source>
        <strain evidence="11">BR232B</strain>
    </source>
</reference>
<dbReference type="Pfam" id="PF03947">
    <property type="entry name" value="Ribosomal_L2_C"/>
    <property type="match status" value="1"/>
</dbReference>
<dbReference type="GO" id="GO:0016740">
    <property type="term" value="F:transferase activity"/>
    <property type="evidence" value="ECO:0007669"/>
    <property type="project" value="InterPro"/>
</dbReference>
<dbReference type="InterPro" id="IPR022669">
    <property type="entry name" value="Ribosomal_uL2_C"/>
</dbReference>
<organism evidence="11 12">
    <name type="scientific">Paraglomus brasilianum</name>
    <dbReference type="NCBI Taxonomy" id="144538"/>
    <lineage>
        <taxon>Eukaryota</taxon>
        <taxon>Fungi</taxon>
        <taxon>Fungi incertae sedis</taxon>
        <taxon>Mucoromycota</taxon>
        <taxon>Glomeromycotina</taxon>
        <taxon>Glomeromycetes</taxon>
        <taxon>Paraglomerales</taxon>
        <taxon>Paraglomeraceae</taxon>
        <taxon>Paraglomus</taxon>
    </lineage>
</organism>
<keyword evidence="3" id="KW-0689">Ribosomal protein</keyword>
<dbReference type="PANTHER" id="PTHR13691">
    <property type="entry name" value="RIBOSOMAL PROTEIN L2"/>
    <property type="match status" value="1"/>
</dbReference>
<proteinExistence type="inferred from homology"/>
<dbReference type="Proteomes" id="UP000789739">
    <property type="component" value="Unassembled WGS sequence"/>
</dbReference>
<evidence type="ECO:0000256" key="4">
    <source>
        <dbReference type="ARBA" id="ARBA00023128"/>
    </source>
</evidence>
<feature type="domain" description="Large ribosomal subunit protein uL2 C-terminal" evidence="9">
    <location>
        <begin position="201"/>
        <end position="330"/>
    </location>
</feature>
<dbReference type="NCBIfam" id="TIGR01171">
    <property type="entry name" value="rplB_bact"/>
    <property type="match status" value="1"/>
</dbReference>
<dbReference type="FunFam" id="4.10.950.10:FF:000001">
    <property type="entry name" value="50S ribosomal protein L2"/>
    <property type="match status" value="1"/>
</dbReference>
<evidence type="ECO:0000256" key="7">
    <source>
        <dbReference type="ARBA" id="ARBA00069872"/>
    </source>
</evidence>
<keyword evidence="12" id="KW-1185">Reference proteome</keyword>
<dbReference type="Pfam" id="PF00181">
    <property type="entry name" value="Ribosomal_L2_N"/>
    <property type="match status" value="1"/>
</dbReference>
<evidence type="ECO:0000256" key="2">
    <source>
        <dbReference type="ARBA" id="ARBA00005636"/>
    </source>
</evidence>
<evidence type="ECO:0000313" key="12">
    <source>
        <dbReference type="Proteomes" id="UP000789739"/>
    </source>
</evidence>
<dbReference type="GO" id="GO:0003723">
    <property type="term" value="F:RNA binding"/>
    <property type="evidence" value="ECO:0007669"/>
    <property type="project" value="InterPro"/>
</dbReference>
<dbReference type="GO" id="GO:0032543">
    <property type="term" value="P:mitochondrial translation"/>
    <property type="evidence" value="ECO:0007669"/>
    <property type="project" value="TreeGrafter"/>
</dbReference>
<accession>A0A9N8Z3Z8</accession>
<comment type="similarity">
    <text evidence="2">Belongs to the universal ribosomal protein uL2 family.</text>
</comment>
<dbReference type="SMART" id="SM01383">
    <property type="entry name" value="Ribosomal_L2"/>
    <property type="match status" value="1"/>
</dbReference>
<protein>
    <recommendedName>
        <fullName evidence="7">Large ribosomal subunit protein uL2m</fullName>
    </recommendedName>
</protein>
<evidence type="ECO:0000256" key="8">
    <source>
        <dbReference type="SAM" id="MobiDB-lite"/>
    </source>
</evidence>
<dbReference type="SMART" id="SM01382">
    <property type="entry name" value="Ribosomal_L2_C"/>
    <property type="match status" value="1"/>
</dbReference>
<dbReference type="EMBL" id="CAJVPI010000040">
    <property type="protein sequence ID" value="CAG8464212.1"/>
    <property type="molecule type" value="Genomic_DNA"/>
</dbReference>
<name>A0A9N8Z3Z8_9GLOM</name>
<dbReference type="InterPro" id="IPR022666">
    <property type="entry name" value="Ribosomal_uL2_RNA-bd_dom"/>
</dbReference>
<dbReference type="Gene3D" id="4.10.950.10">
    <property type="entry name" value="Ribosomal protein L2, domain 3"/>
    <property type="match status" value="1"/>
</dbReference>
<evidence type="ECO:0000313" key="11">
    <source>
        <dbReference type="EMBL" id="CAG8464212.1"/>
    </source>
</evidence>
<dbReference type="InterPro" id="IPR002171">
    <property type="entry name" value="Ribosomal_uL2"/>
</dbReference>
<evidence type="ECO:0000259" key="9">
    <source>
        <dbReference type="SMART" id="SM01382"/>
    </source>
</evidence>
<dbReference type="GO" id="GO:0003735">
    <property type="term" value="F:structural constituent of ribosome"/>
    <property type="evidence" value="ECO:0007669"/>
    <property type="project" value="InterPro"/>
</dbReference>
<comment type="function">
    <text evidence="6">Component of the mitochondrial ribosome (mitoribosome), a dedicated translation machinery responsible for the synthesis of mitochondrial genome-encoded proteins, including at least some of the essential transmembrane subunits of the mitochondrial respiratory chain. The mitoribosomes are attached to the mitochondrial inner membrane and translation products are cotranslationally integrated into the membrane.</text>
</comment>
<dbReference type="InterPro" id="IPR012340">
    <property type="entry name" value="NA-bd_OB-fold"/>
</dbReference>
<dbReference type="InterPro" id="IPR014722">
    <property type="entry name" value="Rib_uL2_dom2"/>
</dbReference>
<dbReference type="FunFam" id="2.30.30.30:FF:000001">
    <property type="entry name" value="50S ribosomal protein L2"/>
    <property type="match status" value="1"/>
</dbReference>
<feature type="domain" description="Large ribosomal subunit protein uL2 RNA-binding" evidence="10">
    <location>
        <begin position="103"/>
        <end position="179"/>
    </location>
</feature>
<evidence type="ECO:0000256" key="3">
    <source>
        <dbReference type="ARBA" id="ARBA00022980"/>
    </source>
</evidence>
<dbReference type="Gene3D" id="2.30.30.30">
    <property type="match status" value="1"/>
</dbReference>
<dbReference type="PANTHER" id="PTHR13691:SF5">
    <property type="entry name" value="LARGE RIBOSOMAL SUBUNIT PROTEIN UL2M"/>
    <property type="match status" value="1"/>
</dbReference>
<dbReference type="InterPro" id="IPR014726">
    <property type="entry name" value="Ribosomal_uL2_dom3"/>
</dbReference>
<gene>
    <name evidence="11" type="ORF">PBRASI_LOCUS747</name>
</gene>
<comment type="caution">
    <text evidence="11">The sequence shown here is derived from an EMBL/GenBank/DDBJ whole genome shotgun (WGS) entry which is preliminary data.</text>
</comment>
<dbReference type="InterPro" id="IPR005880">
    <property type="entry name" value="Ribosomal_uL2_bac/org-type"/>
</dbReference>
<dbReference type="SUPFAM" id="SSF50104">
    <property type="entry name" value="Translation proteins SH3-like domain"/>
    <property type="match status" value="1"/>
</dbReference>
<dbReference type="GO" id="GO:0005762">
    <property type="term" value="C:mitochondrial large ribosomal subunit"/>
    <property type="evidence" value="ECO:0007669"/>
    <property type="project" value="TreeGrafter"/>
</dbReference>